<sequence>MITRLRARPLLSFAQRCCVVLPSRSVHAIHGRPCLRLGPGPRLPATRPSLLHSVYARTRSYSDDLSSRLETDGIPLRHSGPTTAALVSYAEGNWPKPDTVPEGWSTSWKDWEYLLTFFAYSPYYLRLPQIEMLVNIKHAIPGNVRPVMYSKARDAMIFLVDIYTGEEGTGGTTVFLLNCRTNKLFTYQPADRTKVPQNVMGLLELIAGLSDLEAAPMIQLEADKDGSAVLQRPTTPEEEMMNPDEERKGMLMRLEEAIANVRAFIVQAEAELSVDEIELAKLKEQGMVLPAKEGYQLDENAHAQFRQSLVEAKEKLAELENLRAERFS</sequence>
<dbReference type="AlphaFoldDB" id="A0AAD2HSC2"/>
<name>A0AAD2HSC2_9AGAR</name>
<feature type="coiled-coil region" evidence="1">
    <location>
        <begin position="251"/>
        <end position="325"/>
    </location>
</feature>
<evidence type="ECO:0000256" key="1">
    <source>
        <dbReference type="SAM" id="Coils"/>
    </source>
</evidence>
<evidence type="ECO:0000313" key="3">
    <source>
        <dbReference type="Proteomes" id="UP001295794"/>
    </source>
</evidence>
<reference evidence="2" key="1">
    <citation type="submission" date="2023-11" db="EMBL/GenBank/DDBJ databases">
        <authorList>
            <person name="De Vega J J."/>
            <person name="De Vega J J."/>
        </authorList>
    </citation>
    <scope>NUCLEOTIDE SEQUENCE</scope>
</reference>
<evidence type="ECO:0000313" key="2">
    <source>
        <dbReference type="EMBL" id="CAK5279933.1"/>
    </source>
</evidence>
<organism evidence="2 3">
    <name type="scientific">Mycena citricolor</name>
    <dbReference type="NCBI Taxonomy" id="2018698"/>
    <lineage>
        <taxon>Eukaryota</taxon>
        <taxon>Fungi</taxon>
        <taxon>Dikarya</taxon>
        <taxon>Basidiomycota</taxon>
        <taxon>Agaricomycotina</taxon>
        <taxon>Agaricomycetes</taxon>
        <taxon>Agaricomycetidae</taxon>
        <taxon>Agaricales</taxon>
        <taxon>Marasmiineae</taxon>
        <taxon>Mycenaceae</taxon>
        <taxon>Mycena</taxon>
    </lineage>
</organism>
<accession>A0AAD2HSC2</accession>
<dbReference type="Proteomes" id="UP001295794">
    <property type="component" value="Unassembled WGS sequence"/>
</dbReference>
<gene>
    <name evidence="2" type="ORF">MYCIT1_LOCUS30296</name>
</gene>
<proteinExistence type="predicted"/>
<keyword evidence="3" id="KW-1185">Reference proteome</keyword>
<protein>
    <submittedName>
        <fullName evidence="2">Uncharacterized protein</fullName>
    </submittedName>
</protein>
<dbReference type="EMBL" id="CAVNYO010000440">
    <property type="protein sequence ID" value="CAK5279933.1"/>
    <property type="molecule type" value="Genomic_DNA"/>
</dbReference>
<keyword evidence="1" id="KW-0175">Coiled coil</keyword>
<comment type="caution">
    <text evidence="2">The sequence shown here is derived from an EMBL/GenBank/DDBJ whole genome shotgun (WGS) entry which is preliminary data.</text>
</comment>